<organism evidence="2 3">
    <name type="scientific">Cervus elaphus hippelaphus</name>
    <name type="common">European red deer</name>
    <dbReference type="NCBI Taxonomy" id="46360"/>
    <lineage>
        <taxon>Eukaryota</taxon>
        <taxon>Metazoa</taxon>
        <taxon>Chordata</taxon>
        <taxon>Craniata</taxon>
        <taxon>Vertebrata</taxon>
        <taxon>Euteleostomi</taxon>
        <taxon>Mammalia</taxon>
        <taxon>Eutheria</taxon>
        <taxon>Laurasiatheria</taxon>
        <taxon>Artiodactyla</taxon>
        <taxon>Ruminantia</taxon>
        <taxon>Pecora</taxon>
        <taxon>Cervidae</taxon>
        <taxon>Cervinae</taxon>
        <taxon>Cervus</taxon>
    </lineage>
</organism>
<dbReference type="EMBL" id="MKHE01000033">
    <property type="protein sequence ID" value="OWJ99909.1"/>
    <property type="molecule type" value="Genomic_DNA"/>
</dbReference>
<accession>A0A212C1N2</accession>
<feature type="compositionally biased region" description="Low complexity" evidence="1">
    <location>
        <begin position="48"/>
        <end position="75"/>
    </location>
</feature>
<feature type="region of interest" description="Disordered" evidence="1">
    <location>
        <begin position="1"/>
        <end position="36"/>
    </location>
</feature>
<gene>
    <name evidence="2" type="ORF">Celaphus_00015736</name>
</gene>
<keyword evidence="3" id="KW-1185">Reference proteome</keyword>
<evidence type="ECO:0000313" key="2">
    <source>
        <dbReference type="EMBL" id="OWJ99909.1"/>
    </source>
</evidence>
<sequence length="109" mass="10996">MAPQAQAAPSPAEDLQRKDTATPDRGFFPGAASGLRGELTTASRRLLAGPSLPGAAGSRAPGAAAPFGSAYFGASPGQLGSDQKPQAEETRIRRLSGNGGRDLPPQARG</sequence>
<evidence type="ECO:0000256" key="1">
    <source>
        <dbReference type="SAM" id="MobiDB-lite"/>
    </source>
</evidence>
<feature type="compositionally biased region" description="Low complexity" evidence="1">
    <location>
        <begin position="1"/>
        <end position="12"/>
    </location>
</feature>
<name>A0A212C1N2_CEREH</name>
<feature type="region of interest" description="Disordered" evidence="1">
    <location>
        <begin position="48"/>
        <end position="109"/>
    </location>
</feature>
<comment type="caution">
    <text evidence="2">The sequence shown here is derived from an EMBL/GenBank/DDBJ whole genome shotgun (WGS) entry which is preliminary data.</text>
</comment>
<dbReference type="Proteomes" id="UP000242450">
    <property type="component" value="Chromosome 33"/>
</dbReference>
<proteinExistence type="predicted"/>
<evidence type="ECO:0000313" key="3">
    <source>
        <dbReference type="Proteomes" id="UP000242450"/>
    </source>
</evidence>
<dbReference type="AlphaFoldDB" id="A0A212C1N2"/>
<reference evidence="2 3" key="1">
    <citation type="journal article" date="2018" name="Mol. Genet. Genomics">
        <title>The red deer Cervus elaphus genome CerEla1.0: sequencing, annotating, genes, and chromosomes.</title>
        <authorList>
            <person name="Bana N.A."/>
            <person name="Nyiri A."/>
            <person name="Nagy J."/>
            <person name="Frank K."/>
            <person name="Nagy T."/>
            <person name="Steger V."/>
            <person name="Schiller M."/>
            <person name="Lakatos P."/>
            <person name="Sugar L."/>
            <person name="Horn P."/>
            <person name="Barta E."/>
            <person name="Orosz L."/>
        </authorList>
    </citation>
    <scope>NUCLEOTIDE SEQUENCE [LARGE SCALE GENOMIC DNA]</scope>
    <source>
        <strain evidence="2">Hungarian</strain>
    </source>
</reference>
<protein>
    <submittedName>
        <fullName evidence="2">SSFA2</fullName>
    </submittedName>
</protein>